<dbReference type="RefSeq" id="YP_010670590.1">
    <property type="nucleotide sequence ID" value="NC_070965.1"/>
</dbReference>
<dbReference type="EMBL" id="MT162467">
    <property type="protein sequence ID" value="QIN96923.1"/>
    <property type="molecule type" value="Genomic_DNA"/>
</dbReference>
<keyword evidence="2" id="KW-1185">Reference proteome</keyword>
<dbReference type="GeneID" id="77946800"/>
<evidence type="ECO:0000313" key="1">
    <source>
        <dbReference type="EMBL" id="QIN96923.1"/>
    </source>
</evidence>
<sequence length="490" mass="52566">MASVNTKDLRVENAKNLVASLPNATYAFIAKPTEWSTGDDTPPAPTNNIEEFNDVYNQMLSMVKVTSAGVYHMIPRITWTSGLTYDIYRHDYSSINPSNSGSKGLYSSLYYVINSNNDVYVCLFNNNNSTSTVEPRNTGDSPFYTSDGYQWLRVYNITSAAISNYATATLMPITSNEVVSTTAGAVYTVIIGTPGNNYTSSPAGVVNQIPYYYCNISGDGTGAVAKVTVGGVGDGDAASTITKIEVVRSGSGYSYATLDFVAGRVYESLADLDQEVNGLNPLGDGSFTSTVIIGPPGGWGTDLVRELGGTRVGVFASFNYDTDDFLANVTFRQVGLMKNVTSPQLSPTTIAAYYGVAVSDLGGVADFEIGETIRQPVTVDGESKFAYGLVVGWDSSNSVIRYIQDPKLHTDTDENLYALEGNGYITGMTSGKIVEPNEEFTGENGDQTFAAGYASPEVTKFSGQMVYLSNITPVLRGVTQTEKVSIIISY</sequence>
<reference evidence="1 2" key="1">
    <citation type="submission" date="2020-03" db="EMBL/GenBank/DDBJ databases">
        <title>The Isolation and Genome Sequence of a Novel Cyanophage S-H34 from the Huanghai Sea, China.</title>
        <authorList>
            <person name="Jiang T."/>
        </authorList>
    </citation>
    <scope>NUCLEOTIDE SEQUENCE [LARGE SCALE GENOMIC DNA]</scope>
</reference>
<dbReference type="Gene3D" id="2.60.340.10">
    <property type="entry name" value="baseplate structural protein gp8, domain 1"/>
    <property type="match status" value="2"/>
</dbReference>
<accession>A0A6G8R6B6</accession>
<dbReference type="SUPFAM" id="SSF89433">
    <property type="entry name" value="Baseplate structural protein gp8"/>
    <property type="match status" value="2"/>
</dbReference>
<organism evidence="1 2">
    <name type="scientific">Synechococcus phage S-H34</name>
    <dbReference type="NCBI Taxonomy" id="2718942"/>
    <lineage>
        <taxon>Viruses</taxon>
        <taxon>Duplodnaviria</taxon>
        <taxon>Heunggongvirae</taxon>
        <taxon>Uroviricota</taxon>
        <taxon>Caudoviricetes</taxon>
        <taxon>Pantevenvirales</taxon>
        <taxon>Kyanoviridae</taxon>
        <taxon>Makaravirus</taxon>
        <taxon>Makaravirus thirtyfour</taxon>
    </lineage>
</organism>
<dbReference type="KEGG" id="vg:77946800"/>
<dbReference type="Proteomes" id="UP000501900">
    <property type="component" value="Genome"/>
</dbReference>
<dbReference type="InterPro" id="IPR036327">
    <property type="entry name" value="Gp8_sf"/>
</dbReference>
<protein>
    <submittedName>
        <fullName evidence="1">Baseplate wedge subunit</fullName>
    </submittedName>
</protein>
<name>A0A6G8R6B6_9CAUD</name>
<proteinExistence type="predicted"/>
<evidence type="ECO:0000313" key="2">
    <source>
        <dbReference type="Proteomes" id="UP000501900"/>
    </source>
</evidence>